<evidence type="ECO:0000313" key="3">
    <source>
        <dbReference type="Proteomes" id="UP000278437"/>
    </source>
</evidence>
<proteinExistence type="predicted"/>
<accession>A0ABN5TYZ7</accession>
<reference evidence="3" key="1">
    <citation type="submission" date="2017-03" db="EMBL/GenBank/DDBJ databases">
        <title>Full genome sequence of a non-lethal Shewanella isolate that potentiates virulence of Vibio parahaemolyticus causing acute hepatopancreatic necrosis disease (AHPND) in shrimp.</title>
        <authorList>
            <person name="Prachumwat A."/>
            <person name="Sritunyalucksana K."/>
        </authorList>
    </citation>
    <scope>NUCLEOTIDE SEQUENCE [LARGE SCALE GENOMIC DNA]</scope>
    <source>
        <strain evidence="3">TH2012</strain>
    </source>
</reference>
<evidence type="ECO:0000313" key="2">
    <source>
        <dbReference type="EMBL" id="AZQ12038.1"/>
    </source>
</evidence>
<dbReference type="EMBL" id="CP020373">
    <property type="protein sequence ID" value="AZQ12038.1"/>
    <property type="molecule type" value="Genomic_DNA"/>
</dbReference>
<dbReference type="RefSeq" id="WP_126168242.1">
    <property type="nucleotide sequence ID" value="NZ_CP020373.1"/>
</dbReference>
<protein>
    <submittedName>
        <fullName evidence="2">Uncharacterized protein</fullName>
    </submittedName>
</protein>
<keyword evidence="3" id="KW-1185">Reference proteome</keyword>
<gene>
    <name evidence="2" type="ORF">STH12_02974</name>
</gene>
<keyword evidence="1" id="KW-0732">Signal</keyword>
<feature type="signal peptide" evidence="1">
    <location>
        <begin position="1"/>
        <end position="26"/>
    </location>
</feature>
<dbReference type="Proteomes" id="UP000278437">
    <property type="component" value="Chromosome"/>
</dbReference>
<name>A0ABN5TYZ7_9GAMM</name>
<evidence type="ECO:0000256" key="1">
    <source>
        <dbReference type="SAM" id="SignalP"/>
    </source>
</evidence>
<feature type="chain" id="PRO_5047041593" evidence="1">
    <location>
        <begin position="27"/>
        <end position="93"/>
    </location>
</feature>
<sequence>MFKQTLKSTLAALALTSSLGMASAQANEALTTELLRTVEQNMVSQTKEMLQNAALDLQLELKTELTKSWAAITEEKVVATVPAKAEALVASKE</sequence>
<organism evidence="2 3">
    <name type="scientific">Shewanella khirikhana</name>
    <dbReference type="NCBI Taxonomy" id="1965282"/>
    <lineage>
        <taxon>Bacteria</taxon>
        <taxon>Pseudomonadati</taxon>
        <taxon>Pseudomonadota</taxon>
        <taxon>Gammaproteobacteria</taxon>
        <taxon>Alteromonadales</taxon>
        <taxon>Shewanellaceae</taxon>
        <taxon>Shewanella</taxon>
    </lineage>
</organism>